<feature type="transmembrane region" description="Helical" evidence="1">
    <location>
        <begin position="9"/>
        <end position="30"/>
    </location>
</feature>
<dbReference type="RefSeq" id="WP_184520583.1">
    <property type="nucleotide sequence ID" value="NZ_JACIJD010000017.1"/>
</dbReference>
<feature type="transmembrane region" description="Helical" evidence="1">
    <location>
        <begin position="107"/>
        <end position="127"/>
    </location>
</feature>
<name>A0A840YGH8_9PROT</name>
<sequence length="132" mass="13861">MIESLRRALLYGAPCGALGVLLFRDPTLFLLHHVARVMPRAAFSIAPGPYGLPVVVWLALLGAAGGVGLALLLRLTRLPDLAIGAAAGVAAAYFVPQHLPRGIPPWVLPLAGAAWGWGTVFLMRPLALRGRG</sequence>
<keyword evidence="1" id="KW-0812">Transmembrane</keyword>
<proteinExistence type="predicted"/>
<keyword evidence="1" id="KW-0472">Membrane</keyword>
<protein>
    <submittedName>
        <fullName evidence="2">Uncharacterized protein</fullName>
    </submittedName>
</protein>
<evidence type="ECO:0000313" key="3">
    <source>
        <dbReference type="Proteomes" id="UP000580654"/>
    </source>
</evidence>
<evidence type="ECO:0000313" key="2">
    <source>
        <dbReference type="EMBL" id="MBB5695381.1"/>
    </source>
</evidence>
<feature type="transmembrane region" description="Helical" evidence="1">
    <location>
        <begin position="50"/>
        <end position="71"/>
    </location>
</feature>
<dbReference type="Proteomes" id="UP000580654">
    <property type="component" value="Unassembled WGS sequence"/>
</dbReference>
<feature type="transmembrane region" description="Helical" evidence="1">
    <location>
        <begin position="78"/>
        <end position="95"/>
    </location>
</feature>
<keyword evidence="3" id="KW-1185">Reference proteome</keyword>
<gene>
    <name evidence="2" type="ORF">FHS87_003438</name>
</gene>
<accession>A0A840YGH8</accession>
<keyword evidence="1" id="KW-1133">Transmembrane helix</keyword>
<organism evidence="2 3">
    <name type="scientific">Muricoccus pecuniae</name>
    <dbReference type="NCBI Taxonomy" id="693023"/>
    <lineage>
        <taxon>Bacteria</taxon>
        <taxon>Pseudomonadati</taxon>
        <taxon>Pseudomonadota</taxon>
        <taxon>Alphaproteobacteria</taxon>
        <taxon>Acetobacterales</taxon>
        <taxon>Roseomonadaceae</taxon>
        <taxon>Muricoccus</taxon>
    </lineage>
</organism>
<dbReference type="AlphaFoldDB" id="A0A840YGH8"/>
<reference evidence="2 3" key="1">
    <citation type="submission" date="2020-08" db="EMBL/GenBank/DDBJ databases">
        <title>Genomic Encyclopedia of Type Strains, Phase IV (KMG-IV): sequencing the most valuable type-strain genomes for metagenomic binning, comparative biology and taxonomic classification.</title>
        <authorList>
            <person name="Goeker M."/>
        </authorList>
    </citation>
    <scope>NUCLEOTIDE SEQUENCE [LARGE SCALE GENOMIC DNA]</scope>
    <source>
        <strain evidence="2 3">DSM 25622</strain>
    </source>
</reference>
<comment type="caution">
    <text evidence="2">The sequence shown here is derived from an EMBL/GenBank/DDBJ whole genome shotgun (WGS) entry which is preliminary data.</text>
</comment>
<evidence type="ECO:0000256" key="1">
    <source>
        <dbReference type="SAM" id="Phobius"/>
    </source>
</evidence>
<dbReference type="EMBL" id="JACIJD010000017">
    <property type="protein sequence ID" value="MBB5695381.1"/>
    <property type="molecule type" value="Genomic_DNA"/>
</dbReference>